<comment type="caution">
    <text evidence="10">The sequence shown here is derived from an EMBL/GenBank/DDBJ whole genome shotgun (WGS) entry which is preliminary data.</text>
</comment>
<dbReference type="GO" id="GO:0032040">
    <property type="term" value="C:small-subunit processome"/>
    <property type="evidence" value="ECO:0007669"/>
    <property type="project" value="TreeGrafter"/>
</dbReference>
<keyword evidence="11" id="KW-1185">Reference proteome</keyword>
<evidence type="ECO:0000256" key="8">
    <source>
        <dbReference type="SAM" id="MobiDB-lite"/>
    </source>
</evidence>
<evidence type="ECO:0000313" key="11">
    <source>
        <dbReference type="Proteomes" id="UP001212152"/>
    </source>
</evidence>
<dbReference type="PANTHER" id="PTHR22851:SF0">
    <property type="entry name" value="DDB1- AND CUL4-ASSOCIATED FACTOR 13"/>
    <property type="match status" value="1"/>
</dbReference>
<dbReference type="InterPro" id="IPR020472">
    <property type="entry name" value="WD40_PAC1"/>
</dbReference>
<evidence type="ECO:0000256" key="2">
    <source>
        <dbReference type="ARBA" id="ARBA00005649"/>
    </source>
</evidence>
<feature type="compositionally biased region" description="Basic and acidic residues" evidence="8">
    <location>
        <begin position="437"/>
        <end position="449"/>
    </location>
</feature>
<dbReference type="PANTHER" id="PTHR22851">
    <property type="entry name" value="U3 SMALL NUCLEOLAR RNA U3 SNORNA ASSOCIATED PROTEIN"/>
    <property type="match status" value="1"/>
</dbReference>
<dbReference type="InterPro" id="IPR036322">
    <property type="entry name" value="WD40_repeat_dom_sf"/>
</dbReference>
<keyword evidence="3 7" id="KW-0853">WD repeat</keyword>
<dbReference type="FunFam" id="2.130.10.10:FF:000132">
    <property type="entry name" value="DDB1- and CUL4-associated factor 13"/>
    <property type="match status" value="1"/>
</dbReference>
<dbReference type="Pfam" id="PF00400">
    <property type="entry name" value="WD40"/>
    <property type="match status" value="5"/>
</dbReference>
<evidence type="ECO:0000256" key="7">
    <source>
        <dbReference type="PROSITE-ProRule" id="PRU00221"/>
    </source>
</evidence>
<feature type="compositionally biased region" description="Basic and acidic residues" evidence="8">
    <location>
        <begin position="414"/>
        <end position="428"/>
    </location>
</feature>
<dbReference type="Pfam" id="PF04158">
    <property type="entry name" value="Sof1"/>
    <property type="match status" value="1"/>
</dbReference>
<dbReference type="InterPro" id="IPR001680">
    <property type="entry name" value="WD40_rpt"/>
</dbReference>
<dbReference type="GO" id="GO:0000462">
    <property type="term" value="P:maturation of SSU-rRNA from tricistronic rRNA transcript (SSU-rRNA, 5.8S rRNA, LSU-rRNA)"/>
    <property type="evidence" value="ECO:0007669"/>
    <property type="project" value="TreeGrafter"/>
</dbReference>
<comment type="subcellular location">
    <subcellularLocation>
        <location evidence="1">Nucleus</location>
        <location evidence="1">Nucleolus</location>
    </subcellularLocation>
</comment>
<organism evidence="10 11">
    <name type="scientific">Geranomyces variabilis</name>
    <dbReference type="NCBI Taxonomy" id="109894"/>
    <lineage>
        <taxon>Eukaryota</taxon>
        <taxon>Fungi</taxon>
        <taxon>Fungi incertae sedis</taxon>
        <taxon>Chytridiomycota</taxon>
        <taxon>Chytridiomycota incertae sedis</taxon>
        <taxon>Chytridiomycetes</taxon>
        <taxon>Spizellomycetales</taxon>
        <taxon>Powellomycetaceae</taxon>
        <taxon>Geranomyces</taxon>
    </lineage>
</organism>
<feature type="region of interest" description="Disordered" evidence="8">
    <location>
        <begin position="414"/>
        <end position="449"/>
    </location>
</feature>
<sequence>MVRMDAGLSLLGKVKTISRGEDFARDRSGDIYKVTRNLDPAAHPFERAREYTRALNTVKLERLFAKPFVGALSGHIDGVYCVAKHPTKLATLFSGSADGEVRIWSLTSQKTTWTTRAHQGFVRGIAPVPFSDNFVTVGEDKIVKMWNQESTEPLNTFISRAAFTGVDHHRTKPLFATSSTQIDIWDHSRAEPVQNFSWGAETITSVKFNQTETDVFASCGTDRTVILYDLRTSSPLSKMIMKMRTNAIAWNPMEAFNFTIANEDHNCYTFDMRKMDSAMNVHKDHVSAVLDIDYSPTGEEFVTGGYDRTVRIFNAREGHSRDVYHTKRMQRIFCVKFSMDAKFVLSGSDDGNIRLWKAAASEKLGVTTNRERSATNYTKSVKDRYKHLPEIRRIDQHRRVPKSIAKAKYTKRVMVESAKKREDNERNHSKPGAVPYKAERKKNVLANEK</sequence>
<evidence type="ECO:0000259" key="9">
    <source>
        <dbReference type="Pfam" id="PF04158"/>
    </source>
</evidence>
<dbReference type="InterPro" id="IPR051733">
    <property type="entry name" value="WD_repeat_DCAF13/WDSOF1"/>
</dbReference>
<protein>
    <recommendedName>
        <fullName evidence="9">Sof1-like protein domain-containing protein</fullName>
    </recommendedName>
</protein>
<evidence type="ECO:0000256" key="4">
    <source>
        <dbReference type="ARBA" id="ARBA00022737"/>
    </source>
</evidence>
<dbReference type="Gene3D" id="2.130.10.10">
    <property type="entry name" value="YVTN repeat-like/Quinoprotein amine dehydrogenase"/>
    <property type="match status" value="2"/>
</dbReference>
<reference evidence="10" key="1">
    <citation type="submission" date="2020-05" db="EMBL/GenBank/DDBJ databases">
        <title>Phylogenomic resolution of chytrid fungi.</title>
        <authorList>
            <person name="Stajich J.E."/>
            <person name="Amses K."/>
            <person name="Simmons R."/>
            <person name="Seto K."/>
            <person name="Myers J."/>
            <person name="Bonds A."/>
            <person name="Quandt C.A."/>
            <person name="Barry K."/>
            <person name="Liu P."/>
            <person name="Grigoriev I."/>
            <person name="Longcore J.E."/>
            <person name="James T.Y."/>
        </authorList>
    </citation>
    <scope>NUCLEOTIDE SEQUENCE</scope>
    <source>
        <strain evidence="10">JEL0379</strain>
    </source>
</reference>
<dbReference type="SMART" id="SM00320">
    <property type="entry name" value="WD40"/>
    <property type="match status" value="6"/>
</dbReference>
<dbReference type="PRINTS" id="PR00320">
    <property type="entry name" value="GPROTEINBRPT"/>
</dbReference>
<accession>A0AAD5XTY1</accession>
<dbReference type="SUPFAM" id="SSF50978">
    <property type="entry name" value="WD40 repeat-like"/>
    <property type="match status" value="1"/>
</dbReference>
<evidence type="ECO:0000256" key="3">
    <source>
        <dbReference type="ARBA" id="ARBA00022574"/>
    </source>
</evidence>
<name>A0AAD5XTY1_9FUNG</name>
<dbReference type="Proteomes" id="UP001212152">
    <property type="component" value="Unassembled WGS sequence"/>
</dbReference>
<dbReference type="EMBL" id="JADGJQ010000013">
    <property type="protein sequence ID" value="KAJ3181223.1"/>
    <property type="molecule type" value="Genomic_DNA"/>
</dbReference>
<keyword evidence="4" id="KW-0677">Repeat</keyword>
<feature type="repeat" description="WD" evidence="7">
    <location>
        <begin position="282"/>
        <end position="323"/>
    </location>
</feature>
<dbReference type="PROSITE" id="PS50082">
    <property type="entry name" value="WD_REPEATS_2"/>
    <property type="match status" value="4"/>
</dbReference>
<feature type="domain" description="Sof1-like protein" evidence="9">
    <location>
        <begin position="358"/>
        <end position="444"/>
    </location>
</feature>
<comment type="similarity">
    <text evidence="2">Belongs to the WD repeat DCAF13/WDSOF1 family.</text>
</comment>
<feature type="repeat" description="WD" evidence="7">
    <location>
        <begin position="115"/>
        <end position="156"/>
    </location>
</feature>
<dbReference type="InterPro" id="IPR007287">
    <property type="entry name" value="Sof1"/>
</dbReference>
<dbReference type="CDD" id="cd00200">
    <property type="entry name" value="WD40"/>
    <property type="match status" value="1"/>
</dbReference>
<dbReference type="InterPro" id="IPR015943">
    <property type="entry name" value="WD40/YVTN_repeat-like_dom_sf"/>
</dbReference>
<dbReference type="PROSITE" id="PS50294">
    <property type="entry name" value="WD_REPEATS_REGION"/>
    <property type="match status" value="3"/>
</dbReference>
<dbReference type="AlphaFoldDB" id="A0AAD5XTY1"/>
<keyword evidence="5" id="KW-0539">Nucleus</keyword>
<evidence type="ECO:0000256" key="5">
    <source>
        <dbReference type="ARBA" id="ARBA00023242"/>
    </source>
</evidence>
<gene>
    <name evidence="10" type="ORF">HDU87_001352</name>
</gene>
<keyword evidence="6" id="KW-0687">Ribonucleoprotein</keyword>
<evidence type="ECO:0000313" key="10">
    <source>
        <dbReference type="EMBL" id="KAJ3181223.1"/>
    </source>
</evidence>
<proteinExistence type="inferred from homology"/>
<evidence type="ECO:0000256" key="6">
    <source>
        <dbReference type="ARBA" id="ARBA00023274"/>
    </source>
</evidence>
<feature type="repeat" description="WD" evidence="7">
    <location>
        <begin position="72"/>
        <end position="114"/>
    </location>
</feature>
<evidence type="ECO:0000256" key="1">
    <source>
        <dbReference type="ARBA" id="ARBA00004604"/>
    </source>
</evidence>
<feature type="repeat" description="WD" evidence="7">
    <location>
        <begin position="325"/>
        <end position="366"/>
    </location>
</feature>